<dbReference type="KEGG" id="epa:110253698"/>
<keyword evidence="6" id="KW-0137">Centromere</keyword>
<organism evidence="8 9">
    <name type="scientific">Exaiptasia diaphana</name>
    <name type="common">Tropical sea anemone</name>
    <name type="synonym">Aiptasia pulchella</name>
    <dbReference type="NCBI Taxonomy" id="2652724"/>
    <lineage>
        <taxon>Eukaryota</taxon>
        <taxon>Metazoa</taxon>
        <taxon>Cnidaria</taxon>
        <taxon>Anthozoa</taxon>
        <taxon>Hexacorallia</taxon>
        <taxon>Actiniaria</taxon>
        <taxon>Aiptasiidae</taxon>
        <taxon>Exaiptasia</taxon>
    </lineage>
</organism>
<evidence type="ECO:0000256" key="5">
    <source>
        <dbReference type="ARBA" id="ARBA00023242"/>
    </source>
</evidence>
<dbReference type="PANTHER" id="PTHR34832:SF1">
    <property type="entry name" value="CENTROMERE PROTEIN W"/>
    <property type="match status" value="1"/>
</dbReference>
<evidence type="ECO:0000256" key="6">
    <source>
        <dbReference type="ARBA" id="ARBA00023328"/>
    </source>
</evidence>
<keyword evidence="5" id="KW-0539">Nucleus</keyword>
<evidence type="ECO:0000256" key="7">
    <source>
        <dbReference type="ARBA" id="ARBA00038432"/>
    </source>
</evidence>
<dbReference type="Pfam" id="PF15510">
    <property type="entry name" value="CENP-W"/>
    <property type="match status" value="1"/>
</dbReference>
<keyword evidence="3" id="KW-0158">Chromosome</keyword>
<dbReference type="EnsemblMetazoa" id="XM_021060651.2">
    <property type="protein sequence ID" value="XP_020916310.1"/>
    <property type="gene ID" value="LOC110253698"/>
</dbReference>
<dbReference type="GO" id="GO:0003677">
    <property type="term" value="F:DNA binding"/>
    <property type="evidence" value="ECO:0007669"/>
    <property type="project" value="InterPro"/>
</dbReference>
<evidence type="ECO:0000313" key="9">
    <source>
        <dbReference type="Proteomes" id="UP000887567"/>
    </source>
</evidence>
<dbReference type="AlphaFoldDB" id="A0A913Y7D5"/>
<evidence type="ECO:0000256" key="1">
    <source>
        <dbReference type="ARBA" id="ARBA00004123"/>
    </source>
</evidence>
<dbReference type="PANTHER" id="PTHR34832">
    <property type="entry name" value="CENTROMERE PROTEIN W"/>
    <property type="match status" value="1"/>
</dbReference>
<dbReference type="GeneID" id="110253698"/>
<evidence type="ECO:0008006" key="10">
    <source>
        <dbReference type="Google" id="ProtNLM"/>
    </source>
</evidence>
<dbReference type="RefSeq" id="XP_020916310.1">
    <property type="nucleotide sequence ID" value="XM_021060651.2"/>
</dbReference>
<sequence>MKRNFPRAKQKAIIKKFQKKARLAKSTDILIFLDYMMFLRKLAIESSTKATEQKSKAIQADHVKDVLKSTLKKCRG</sequence>
<protein>
    <recommendedName>
        <fullName evidence="10">Centromere protein W</fullName>
    </recommendedName>
</protein>
<evidence type="ECO:0000313" key="8">
    <source>
        <dbReference type="EnsemblMetazoa" id="XP_020916310.1"/>
    </source>
</evidence>
<dbReference type="GO" id="GO:0000776">
    <property type="term" value="C:kinetochore"/>
    <property type="evidence" value="ECO:0007669"/>
    <property type="project" value="UniProtKB-KW"/>
</dbReference>
<dbReference type="Gene3D" id="1.10.20.10">
    <property type="entry name" value="Histone, subunit A"/>
    <property type="match status" value="1"/>
</dbReference>
<dbReference type="OrthoDB" id="2543597at2759"/>
<keyword evidence="9" id="KW-1185">Reference proteome</keyword>
<dbReference type="SUPFAM" id="SSF47113">
    <property type="entry name" value="Histone-fold"/>
    <property type="match status" value="1"/>
</dbReference>
<name>A0A913Y7D5_EXADI</name>
<evidence type="ECO:0000256" key="2">
    <source>
        <dbReference type="ARBA" id="ARBA00004629"/>
    </source>
</evidence>
<evidence type="ECO:0000256" key="3">
    <source>
        <dbReference type="ARBA" id="ARBA00022454"/>
    </source>
</evidence>
<dbReference type="CDD" id="cd13732">
    <property type="entry name" value="HFD_CENP-W"/>
    <property type="match status" value="1"/>
</dbReference>
<reference evidence="8" key="1">
    <citation type="submission" date="2022-11" db="UniProtKB">
        <authorList>
            <consortium name="EnsemblMetazoa"/>
        </authorList>
    </citation>
    <scope>IDENTIFICATION</scope>
</reference>
<dbReference type="GO" id="GO:0005654">
    <property type="term" value="C:nucleoplasm"/>
    <property type="evidence" value="ECO:0007669"/>
    <property type="project" value="TreeGrafter"/>
</dbReference>
<dbReference type="GO" id="GO:0051382">
    <property type="term" value="P:kinetochore assembly"/>
    <property type="evidence" value="ECO:0007669"/>
    <property type="project" value="InterPro"/>
</dbReference>
<keyword evidence="4" id="KW-0995">Kinetochore</keyword>
<evidence type="ECO:0000256" key="4">
    <source>
        <dbReference type="ARBA" id="ARBA00022838"/>
    </source>
</evidence>
<dbReference type="OMA" id="KAIQADH"/>
<dbReference type="InterPro" id="IPR009072">
    <property type="entry name" value="Histone-fold"/>
</dbReference>
<dbReference type="GO" id="GO:0000278">
    <property type="term" value="P:mitotic cell cycle"/>
    <property type="evidence" value="ECO:0007669"/>
    <property type="project" value="InterPro"/>
</dbReference>
<comment type="similarity">
    <text evidence="7">Belongs to the CENP-W/WIP1 family.</text>
</comment>
<dbReference type="GO" id="GO:0007059">
    <property type="term" value="P:chromosome segregation"/>
    <property type="evidence" value="ECO:0007669"/>
    <property type="project" value="TreeGrafter"/>
</dbReference>
<proteinExistence type="inferred from homology"/>
<dbReference type="InterPro" id="IPR028847">
    <property type="entry name" value="CENP-W"/>
</dbReference>
<dbReference type="Proteomes" id="UP000887567">
    <property type="component" value="Unplaced"/>
</dbReference>
<comment type="subcellular location">
    <subcellularLocation>
        <location evidence="2">Chromosome</location>
        <location evidence="2">Centromere</location>
        <location evidence="2">Kinetochore</location>
    </subcellularLocation>
    <subcellularLocation>
        <location evidence="1">Nucleus</location>
    </subcellularLocation>
</comment>
<dbReference type="InterPro" id="IPR052484">
    <property type="entry name" value="CENP-W/WIP1"/>
</dbReference>
<accession>A0A913Y7D5</accession>
<dbReference type="GO" id="GO:0046982">
    <property type="term" value="F:protein heterodimerization activity"/>
    <property type="evidence" value="ECO:0007669"/>
    <property type="project" value="InterPro"/>
</dbReference>